<dbReference type="Proteomes" id="UP001180087">
    <property type="component" value="Chromosome"/>
</dbReference>
<keyword evidence="6" id="KW-1185">Reference proteome</keyword>
<dbReference type="PANTHER" id="PTHR43408">
    <property type="entry name" value="FMN REDUCTASE (NADPH)"/>
    <property type="match status" value="1"/>
</dbReference>
<dbReference type="InterPro" id="IPR005025">
    <property type="entry name" value="FMN_Rdtase-like_dom"/>
</dbReference>
<evidence type="ECO:0000256" key="2">
    <source>
        <dbReference type="ARBA" id="ARBA00022643"/>
    </source>
</evidence>
<organism evidence="5 6">
    <name type="scientific">Aciduricibacillus chroicocephali</name>
    <dbReference type="NCBI Taxonomy" id="3054939"/>
    <lineage>
        <taxon>Bacteria</taxon>
        <taxon>Bacillati</taxon>
        <taxon>Bacillota</taxon>
        <taxon>Bacilli</taxon>
        <taxon>Bacillales</taxon>
        <taxon>Bacillaceae</taxon>
        <taxon>Aciduricibacillus</taxon>
    </lineage>
</organism>
<proteinExistence type="predicted"/>
<dbReference type="RefSeq" id="WP_348026423.1">
    <property type="nucleotide sequence ID" value="NZ_CP129113.1"/>
</dbReference>
<sequence>MTKAVLIYGGSRNPSRLQGIYEKALEYLKGRGIDVQSINVPHIPAEDLIHTKFNSPAIQEANRLLNEAEAVVVLTPVYKASFSGILKTYLDLVPQKGLQNKTVLPIAIGGSLGHLLSIEYSLKPVLSILGANRILDSIFIHDEQVKRLESNEYFIEEGAAFRLHNGLEKLGDGLKDAHTAISS</sequence>
<gene>
    <name evidence="5" type="primary">ssuE</name>
    <name evidence="5" type="ORF">QR721_09770</name>
</gene>
<dbReference type="InterPro" id="IPR029039">
    <property type="entry name" value="Flavoprotein-like_sf"/>
</dbReference>
<keyword evidence="1" id="KW-0285">Flavoprotein</keyword>
<dbReference type="GO" id="GO:0052873">
    <property type="term" value="F:FMN reductase (NADPH) activity"/>
    <property type="evidence" value="ECO:0007669"/>
    <property type="project" value="UniProtKB-EC"/>
</dbReference>
<protein>
    <submittedName>
        <fullName evidence="5">NADPH-dependent FMN reductase</fullName>
        <ecNumber evidence="5">1.5.1.38</ecNumber>
    </submittedName>
</protein>
<dbReference type="NCBIfam" id="TIGR03567">
    <property type="entry name" value="FMN_reduc_SsuE"/>
    <property type="match status" value="1"/>
</dbReference>
<dbReference type="Gene3D" id="3.40.50.360">
    <property type="match status" value="1"/>
</dbReference>
<evidence type="ECO:0000313" key="5">
    <source>
        <dbReference type="EMBL" id="WLV23921.1"/>
    </source>
</evidence>
<evidence type="ECO:0000259" key="4">
    <source>
        <dbReference type="Pfam" id="PF03358"/>
    </source>
</evidence>
<dbReference type="SUPFAM" id="SSF52218">
    <property type="entry name" value="Flavoproteins"/>
    <property type="match status" value="1"/>
</dbReference>
<name>A0ABY9KT23_9BACI</name>
<dbReference type="PANTHER" id="PTHR43408:SF1">
    <property type="entry name" value="FMN REDUCTASE (NADPH)"/>
    <property type="match status" value="1"/>
</dbReference>
<dbReference type="InterPro" id="IPR051814">
    <property type="entry name" value="NAD(P)H-dep_FMN_reductase"/>
</dbReference>
<feature type="domain" description="NADPH-dependent FMN reductase-like" evidence="4">
    <location>
        <begin position="3"/>
        <end position="140"/>
    </location>
</feature>
<dbReference type="EMBL" id="CP129113">
    <property type="protein sequence ID" value="WLV23921.1"/>
    <property type="molecule type" value="Genomic_DNA"/>
</dbReference>
<evidence type="ECO:0000256" key="3">
    <source>
        <dbReference type="ARBA" id="ARBA00023002"/>
    </source>
</evidence>
<reference evidence="5" key="1">
    <citation type="submission" date="2023-06" db="EMBL/GenBank/DDBJ databases">
        <title>A Treasure from Seagulls: Isolation and Description of Aciduricobacillus qingdaonensis gen. nov., sp. nov., a Rare Obligately Uric Acid-utilizing Member in the Family Bacillaceae.</title>
        <authorList>
            <person name="Liu W."/>
            <person name="Wang B."/>
        </authorList>
    </citation>
    <scope>NUCLEOTIDE SEQUENCE</scope>
    <source>
        <strain evidence="5">44XB</strain>
    </source>
</reference>
<keyword evidence="3 5" id="KW-0560">Oxidoreductase</keyword>
<evidence type="ECO:0000313" key="6">
    <source>
        <dbReference type="Proteomes" id="UP001180087"/>
    </source>
</evidence>
<keyword evidence="2" id="KW-0288">FMN</keyword>
<accession>A0ABY9KT23</accession>
<dbReference type="Pfam" id="PF03358">
    <property type="entry name" value="FMN_red"/>
    <property type="match status" value="1"/>
</dbReference>
<evidence type="ECO:0000256" key="1">
    <source>
        <dbReference type="ARBA" id="ARBA00022630"/>
    </source>
</evidence>
<dbReference type="InterPro" id="IPR020048">
    <property type="entry name" value="NADPH-dep_FMN_reduc_SsuE"/>
</dbReference>
<dbReference type="EC" id="1.5.1.38" evidence="5"/>